<keyword evidence="1" id="KW-0812">Transmembrane</keyword>
<keyword evidence="1" id="KW-0472">Membrane</keyword>
<reference evidence="2" key="1">
    <citation type="submission" date="2013-06" db="EMBL/GenBank/DDBJ databases">
        <authorList>
            <person name="Weinstock G."/>
            <person name="Sodergren E."/>
            <person name="Clifton S."/>
            <person name="Fulton L."/>
            <person name="Fulton B."/>
            <person name="Courtney L."/>
            <person name="Fronick C."/>
            <person name="Harrison M."/>
            <person name="Strong C."/>
            <person name="Farmer C."/>
            <person name="Delahaunty K."/>
            <person name="Markovic C."/>
            <person name="Hall O."/>
            <person name="Minx P."/>
            <person name="Tomlinson C."/>
            <person name="Mitreva M."/>
            <person name="Nelson J."/>
            <person name="Hou S."/>
            <person name="Wollam A."/>
            <person name="Pepin K.H."/>
            <person name="Johnson M."/>
            <person name="Bhonagiri V."/>
            <person name="Nash W.E."/>
            <person name="Warren W."/>
            <person name="Chinwalla A."/>
            <person name="Mardis E.R."/>
            <person name="Wilson R.K."/>
        </authorList>
    </citation>
    <scope>NUCLEOTIDE SEQUENCE [LARGE SCALE GENOMIC DNA]</scope>
    <source>
        <strain evidence="2">ATCC 49176</strain>
    </source>
</reference>
<dbReference type="AlphaFoldDB" id="W1Q237"/>
<evidence type="ECO:0000313" key="2">
    <source>
        <dbReference type="EMBL" id="ESK65103.1"/>
    </source>
</evidence>
<evidence type="ECO:0000256" key="1">
    <source>
        <dbReference type="SAM" id="Phobius"/>
    </source>
</evidence>
<dbReference type="HOGENOM" id="CLU_1451490_0_0_9"/>
<gene>
    <name evidence="2" type="ORF">GCWU000182_001264</name>
</gene>
<feature type="transmembrane region" description="Helical" evidence="1">
    <location>
        <begin position="33"/>
        <end position="53"/>
    </location>
</feature>
<comment type="caution">
    <text evidence="2">The sequence shown here is derived from an EMBL/GenBank/DDBJ whole genome shotgun (WGS) entry which is preliminary data.</text>
</comment>
<protein>
    <submittedName>
        <fullName evidence="2">Uncharacterized protein</fullName>
    </submittedName>
</protein>
<name>W1Q237_ABIDE</name>
<feature type="transmembrane region" description="Helical" evidence="1">
    <location>
        <begin position="109"/>
        <end position="127"/>
    </location>
</feature>
<organism evidence="2 3">
    <name type="scientific">Abiotrophia defectiva ATCC 49176</name>
    <dbReference type="NCBI Taxonomy" id="592010"/>
    <lineage>
        <taxon>Bacteria</taxon>
        <taxon>Bacillati</taxon>
        <taxon>Bacillota</taxon>
        <taxon>Bacilli</taxon>
        <taxon>Lactobacillales</taxon>
        <taxon>Aerococcaceae</taxon>
        <taxon>Abiotrophia</taxon>
    </lineage>
</organism>
<accession>W1Q237</accession>
<dbReference type="STRING" id="592010.GCWU000182_001264"/>
<proteinExistence type="predicted"/>
<sequence>MFNELFNDKQQALYLFDAQRQAFALIPEQKRPIYLACHHRNFLILVVFAMISLAPASSIWLNLAICATLYGLMTWYYLTKLTPKADWQSLTADLAVYPTFYKRFDLSKLKLNISLFVLVLLAVLIGISQRVSQSLVLEILLALAIAYEALRQILIFLALRQNPLPPISSKQVSPRLKSQVLKKKKK</sequence>
<keyword evidence="3" id="KW-1185">Reference proteome</keyword>
<dbReference type="EMBL" id="ACIN03000013">
    <property type="protein sequence ID" value="ESK65103.1"/>
    <property type="molecule type" value="Genomic_DNA"/>
</dbReference>
<evidence type="ECO:0000313" key="3">
    <source>
        <dbReference type="Proteomes" id="UP000019050"/>
    </source>
</evidence>
<feature type="transmembrane region" description="Helical" evidence="1">
    <location>
        <begin position="139"/>
        <end position="159"/>
    </location>
</feature>
<dbReference type="Proteomes" id="UP000019050">
    <property type="component" value="Unassembled WGS sequence"/>
</dbReference>
<dbReference type="GeneID" id="84817772"/>
<dbReference type="RefSeq" id="WP_023391906.1">
    <property type="nucleotide sequence ID" value="NZ_KI535340.1"/>
</dbReference>
<keyword evidence="1" id="KW-1133">Transmembrane helix</keyword>